<dbReference type="InterPro" id="IPR035915">
    <property type="entry name" value="Plakin_repeat_sf"/>
</dbReference>
<dbReference type="Proteomes" id="UP000663851">
    <property type="component" value="Unassembled WGS sequence"/>
</dbReference>
<dbReference type="SUPFAM" id="SSF75399">
    <property type="entry name" value="Plakin repeat"/>
    <property type="match status" value="1"/>
</dbReference>
<dbReference type="EMBL" id="CAJNYV010002844">
    <property type="protein sequence ID" value="CAF3506574.1"/>
    <property type="molecule type" value="Genomic_DNA"/>
</dbReference>
<name>A0A817Z0R3_9BILA</name>
<dbReference type="Proteomes" id="UP000663825">
    <property type="component" value="Unassembled WGS sequence"/>
</dbReference>
<protein>
    <submittedName>
        <fullName evidence="2">Uncharacterized protein</fullName>
    </submittedName>
</protein>
<gene>
    <name evidence="3" type="ORF">FME351_LOCUS11510</name>
    <name evidence="2" type="ORF">GRG538_LOCUS8751</name>
    <name evidence="6" type="ORF">HFQ381_LOCUS16687</name>
    <name evidence="5" type="ORF">KIK155_LOCUS16102</name>
    <name evidence="4" type="ORF">LUA448_LOCUS23685</name>
    <name evidence="9" type="ORF">QYT958_LOCUS15028</name>
    <name evidence="1" type="ORF">TIS948_LOCUS8260</name>
    <name evidence="10" type="ORF">TOA249_LOCUS24368</name>
    <name evidence="8" type="ORF">TSG867_LOCUS17588</name>
    <name evidence="7" type="ORF">UJA718_LOCUS19105</name>
</gene>
<comment type="caution">
    <text evidence="2">The sequence shown here is derived from an EMBL/GenBank/DDBJ whole genome shotgun (WGS) entry which is preliminary data.</text>
</comment>
<dbReference type="EMBL" id="CAJOBQ010001127">
    <property type="protein sequence ID" value="CAF4458401.1"/>
    <property type="molecule type" value="Genomic_DNA"/>
</dbReference>
<evidence type="ECO:0000313" key="5">
    <source>
        <dbReference type="EMBL" id="CAF3506574.1"/>
    </source>
</evidence>
<evidence type="ECO:0000313" key="12">
    <source>
        <dbReference type="Proteomes" id="UP000663873"/>
    </source>
</evidence>
<organism evidence="2 11">
    <name type="scientific">Rotaria socialis</name>
    <dbReference type="NCBI Taxonomy" id="392032"/>
    <lineage>
        <taxon>Eukaryota</taxon>
        <taxon>Metazoa</taxon>
        <taxon>Spiralia</taxon>
        <taxon>Gnathifera</taxon>
        <taxon>Rotifera</taxon>
        <taxon>Eurotatoria</taxon>
        <taxon>Bdelloidea</taxon>
        <taxon>Philodinida</taxon>
        <taxon>Philodinidae</taxon>
        <taxon>Rotaria</taxon>
    </lineage>
</organism>
<keyword evidence="12" id="KW-1185">Reference proteome</keyword>
<dbReference type="Proteomes" id="UP000663862">
    <property type="component" value="Unassembled WGS sequence"/>
</dbReference>
<dbReference type="EMBL" id="CAJNYT010000975">
    <property type="protein sequence ID" value="CAF3387108.1"/>
    <property type="molecule type" value="Genomic_DNA"/>
</dbReference>
<dbReference type="OrthoDB" id="9977286at2759"/>
<dbReference type="EMBL" id="CAJNXB010001050">
    <property type="protein sequence ID" value="CAF3125988.1"/>
    <property type="molecule type" value="Genomic_DNA"/>
</dbReference>
<sequence>MNNLFDNAEKIIKFNRIVSQQLQIKNVLNPYTQTFIDAQLANTLGILSNGYYRNCFNDLIPIHTATSEGLIEFTINDQTDCEEMIVEYHSKYYPVITQLFIRQVYDSINQCMVTYRQAIDNDYLDTELFIYSCSSMSMSIHEAFYCGFIVGELRTDTTEQKLPKTILQINENEDVIFSLLKTIVNSLRAFTNTILIHGECELTSDGYIQLKTTQKSYLLTEAIELGLVSFEDISQITQSDPSNEVRSFFIIIKVTLCPHGNLRAVNSKNQSTIRMNRLS</sequence>
<accession>A0A817Z0R3</accession>
<dbReference type="Proteomes" id="UP000663848">
    <property type="component" value="Unassembled WGS sequence"/>
</dbReference>
<dbReference type="EMBL" id="CAJNYD010003089">
    <property type="protein sequence ID" value="CAF3475653.1"/>
    <property type="molecule type" value="Genomic_DNA"/>
</dbReference>
<dbReference type="EMBL" id="CAJOBP010003345">
    <property type="protein sequence ID" value="CAF4400915.1"/>
    <property type="molecule type" value="Genomic_DNA"/>
</dbReference>
<dbReference type="EMBL" id="CAJOBR010002053">
    <property type="protein sequence ID" value="CAF4653916.1"/>
    <property type="molecule type" value="Genomic_DNA"/>
</dbReference>
<dbReference type="Proteomes" id="UP000663838">
    <property type="component" value="Unassembled WGS sequence"/>
</dbReference>
<evidence type="ECO:0000313" key="2">
    <source>
        <dbReference type="EMBL" id="CAF3387108.1"/>
    </source>
</evidence>
<dbReference type="Proteomes" id="UP000663872">
    <property type="component" value="Unassembled WGS sequence"/>
</dbReference>
<evidence type="ECO:0000313" key="3">
    <source>
        <dbReference type="EMBL" id="CAF3427550.1"/>
    </source>
</evidence>
<dbReference type="EMBL" id="CAJOBO010001195">
    <property type="protein sequence ID" value="CAF4350016.1"/>
    <property type="molecule type" value="Genomic_DNA"/>
</dbReference>
<evidence type="ECO:0000313" key="10">
    <source>
        <dbReference type="EMBL" id="CAF4817367.1"/>
    </source>
</evidence>
<evidence type="ECO:0000313" key="7">
    <source>
        <dbReference type="EMBL" id="CAF4400915.1"/>
    </source>
</evidence>
<evidence type="ECO:0000313" key="4">
    <source>
        <dbReference type="EMBL" id="CAF3475653.1"/>
    </source>
</evidence>
<dbReference type="AlphaFoldDB" id="A0A817Z0R3"/>
<evidence type="ECO:0000313" key="11">
    <source>
        <dbReference type="Proteomes" id="UP000663872"/>
    </source>
</evidence>
<evidence type="ECO:0000313" key="1">
    <source>
        <dbReference type="EMBL" id="CAF3125988.1"/>
    </source>
</evidence>
<evidence type="ECO:0000313" key="6">
    <source>
        <dbReference type="EMBL" id="CAF4350016.1"/>
    </source>
</evidence>
<proteinExistence type="predicted"/>
<evidence type="ECO:0000313" key="9">
    <source>
        <dbReference type="EMBL" id="CAF4653916.1"/>
    </source>
</evidence>
<evidence type="ECO:0000313" key="8">
    <source>
        <dbReference type="EMBL" id="CAF4458401.1"/>
    </source>
</evidence>
<reference evidence="2" key="1">
    <citation type="submission" date="2021-02" db="EMBL/GenBank/DDBJ databases">
        <authorList>
            <person name="Nowell W R."/>
        </authorList>
    </citation>
    <scope>NUCLEOTIDE SEQUENCE</scope>
</reference>
<dbReference type="EMBL" id="CAJNYU010001318">
    <property type="protein sequence ID" value="CAF3427550.1"/>
    <property type="molecule type" value="Genomic_DNA"/>
</dbReference>
<dbReference type="Gene3D" id="3.90.1290.10">
    <property type="entry name" value="Plakin repeat"/>
    <property type="match status" value="1"/>
</dbReference>
<dbReference type="Proteomes" id="UP000663873">
    <property type="component" value="Unassembled WGS sequence"/>
</dbReference>
<dbReference type="Proteomes" id="UP000663869">
    <property type="component" value="Unassembled WGS sequence"/>
</dbReference>
<dbReference type="EMBL" id="CAJOBS010002476">
    <property type="protein sequence ID" value="CAF4817367.1"/>
    <property type="molecule type" value="Genomic_DNA"/>
</dbReference>
<dbReference type="Proteomes" id="UP000663833">
    <property type="component" value="Unassembled WGS sequence"/>
</dbReference>
<dbReference type="Proteomes" id="UP000663865">
    <property type="component" value="Unassembled WGS sequence"/>
</dbReference>